<feature type="domain" description="Zn(2)-C6 fungal-type" evidence="4">
    <location>
        <begin position="37"/>
        <end position="72"/>
    </location>
</feature>
<evidence type="ECO:0000256" key="2">
    <source>
        <dbReference type="ARBA" id="ARBA00023242"/>
    </source>
</evidence>
<feature type="region of interest" description="Disordered" evidence="3">
    <location>
        <begin position="172"/>
        <end position="191"/>
    </location>
</feature>
<dbReference type="PANTHER" id="PTHR31668">
    <property type="entry name" value="GLUCOSE TRANSPORT TRANSCRIPTION REGULATOR RGT1-RELATED-RELATED"/>
    <property type="match status" value="1"/>
</dbReference>
<feature type="compositionally biased region" description="Polar residues" evidence="3">
    <location>
        <begin position="99"/>
        <end position="132"/>
    </location>
</feature>
<evidence type="ECO:0000256" key="3">
    <source>
        <dbReference type="SAM" id="MobiDB-lite"/>
    </source>
</evidence>
<dbReference type="GO" id="GO:0006351">
    <property type="term" value="P:DNA-templated transcription"/>
    <property type="evidence" value="ECO:0007669"/>
    <property type="project" value="InterPro"/>
</dbReference>
<dbReference type="GeneID" id="24097375"/>
<dbReference type="CDD" id="cd12148">
    <property type="entry name" value="fungal_TF_MHR"/>
    <property type="match status" value="1"/>
</dbReference>
<accession>J4H311</accession>
<feature type="compositionally biased region" description="Basic and acidic residues" evidence="3">
    <location>
        <begin position="1"/>
        <end position="10"/>
    </location>
</feature>
<feature type="region of interest" description="Disordered" evidence="3">
    <location>
        <begin position="1"/>
        <end position="38"/>
    </location>
</feature>
<dbReference type="PROSITE" id="PS50048">
    <property type="entry name" value="ZN2_CY6_FUNGAL_2"/>
    <property type="match status" value="1"/>
</dbReference>
<keyword evidence="6" id="KW-1185">Reference proteome</keyword>
<evidence type="ECO:0000256" key="1">
    <source>
        <dbReference type="ARBA" id="ARBA00022723"/>
    </source>
</evidence>
<dbReference type="SUPFAM" id="SSF57701">
    <property type="entry name" value="Zn2/Cys6 DNA-binding domain"/>
    <property type="match status" value="1"/>
</dbReference>
<dbReference type="Gene3D" id="4.10.240.10">
    <property type="entry name" value="Zn(2)-C6 fungal-type DNA-binding domain"/>
    <property type="match status" value="1"/>
</dbReference>
<name>J4H311_9APHY</name>
<evidence type="ECO:0000313" key="6">
    <source>
        <dbReference type="Proteomes" id="UP000006352"/>
    </source>
</evidence>
<dbReference type="InParanoid" id="J4H311"/>
<dbReference type="STRING" id="599839.J4H311"/>
<sequence length="681" mass="75849">MASVRTKPDVESSSPPAGDAASKDSCEKVKRKRQSQSCDACRARKVRCARENPDDPKQSCKHCIALGIACTYDYQPKKRGPPNLYLRRLQEAAAAAAAQQDSQGPSEMTSPVSASHTAASPTQTISPSTQGGLASFLEPSLSPVPSMHTTALTPSRYPIAADGFHNQFSPIPPLGTSYAPSRDDSQSFASPHDQFSTYPLYNWSFRQHQAIPIPPPTSIPPLSYYYRPHRLEDVAPRETILLILALFFDFVYPLTPCVHKPSFMADVHSHREERDPLFFALVMSTVASTLVQVPRSYLPMERHAVRKLAQTCHEASRHISVASYDPPSVMHVVIRYFDTVYHFCEGHDATQHAAFGEAAHIAITLRMHEESSYEGLDLIECEVRRRTFWLLFGADKSMSILLGRPICLRDEDTTCNFPRELDDEYITHSAYLPQPQGKTAIVSGLNYISRIFALLGEILVRIRVDKRSPPQGQFLTARLEEVEALHARILAALVHAPEPLCLKYVHSHTHVPPEYGGAGFRQATFAEVKDFFDNPNASRANALNPFLVMQSNVYVTQQLVRFVIEQYRDELMTSLQGSIDERRVAEERESVASELLNILHSIPIQSIATNGPSLVHKVRFVASTLLDAVRKAETAPASAARAHAYLWDFLSILSEIERNYLLDDDRDAASSADGLPLMTTN</sequence>
<dbReference type="SMART" id="SM00066">
    <property type="entry name" value="GAL4"/>
    <property type="match status" value="1"/>
</dbReference>
<protein>
    <recommendedName>
        <fullName evidence="4">Zn(2)-C6 fungal-type domain-containing protein</fullName>
    </recommendedName>
</protein>
<dbReference type="EMBL" id="HE797081">
    <property type="protein sequence ID" value="CCM02464.1"/>
    <property type="molecule type" value="Genomic_DNA"/>
</dbReference>
<keyword evidence="1" id="KW-0479">Metal-binding</keyword>
<dbReference type="InterPro" id="IPR007219">
    <property type="entry name" value="XnlR_reg_dom"/>
</dbReference>
<dbReference type="GO" id="GO:0000981">
    <property type="term" value="F:DNA-binding transcription factor activity, RNA polymerase II-specific"/>
    <property type="evidence" value="ECO:0007669"/>
    <property type="project" value="InterPro"/>
</dbReference>
<dbReference type="Pfam" id="PF04082">
    <property type="entry name" value="Fungal_trans"/>
    <property type="match status" value="1"/>
</dbReference>
<dbReference type="Pfam" id="PF00172">
    <property type="entry name" value="Zn_clus"/>
    <property type="match status" value="1"/>
</dbReference>
<organism evidence="5 6">
    <name type="scientific">Fibroporia radiculosa</name>
    <dbReference type="NCBI Taxonomy" id="599839"/>
    <lineage>
        <taxon>Eukaryota</taxon>
        <taxon>Fungi</taxon>
        <taxon>Dikarya</taxon>
        <taxon>Basidiomycota</taxon>
        <taxon>Agaricomycotina</taxon>
        <taxon>Agaricomycetes</taxon>
        <taxon>Polyporales</taxon>
        <taxon>Fibroporiaceae</taxon>
        <taxon>Fibroporia</taxon>
    </lineage>
</organism>
<feature type="region of interest" description="Disordered" evidence="3">
    <location>
        <begin position="96"/>
        <end position="140"/>
    </location>
</feature>
<proteinExistence type="predicted"/>
<dbReference type="OrthoDB" id="1708823at2759"/>
<dbReference type="GO" id="GO:0003677">
    <property type="term" value="F:DNA binding"/>
    <property type="evidence" value="ECO:0007669"/>
    <property type="project" value="InterPro"/>
</dbReference>
<dbReference type="InterPro" id="IPR050797">
    <property type="entry name" value="Carb_Metab_Trans_Reg"/>
</dbReference>
<dbReference type="HOGENOM" id="CLU_018104_1_0_1"/>
<evidence type="ECO:0000259" key="4">
    <source>
        <dbReference type="PROSITE" id="PS50048"/>
    </source>
</evidence>
<dbReference type="PANTHER" id="PTHR31668:SF30">
    <property type="entry name" value="ZN(II)2CYS6 TRANSCRIPTION FACTOR (EUROFUNG)"/>
    <property type="match status" value="1"/>
</dbReference>
<keyword evidence="2" id="KW-0539">Nucleus</keyword>
<dbReference type="GO" id="GO:0008270">
    <property type="term" value="F:zinc ion binding"/>
    <property type="evidence" value="ECO:0007669"/>
    <property type="project" value="InterPro"/>
</dbReference>
<evidence type="ECO:0000313" key="5">
    <source>
        <dbReference type="EMBL" id="CCM02464.1"/>
    </source>
</evidence>
<dbReference type="InterPro" id="IPR036864">
    <property type="entry name" value="Zn2-C6_fun-type_DNA-bd_sf"/>
</dbReference>
<reference evidence="5 6" key="1">
    <citation type="journal article" date="2012" name="Appl. Environ. Microbiol.">
        <title>Short-read sequencing for genomic analysis of the brown rot fungus Fibroporia radiculosa.</title>
        <authorList>
            <person name="Tang J.D."/>
            <person name="Perkins A.D."/>
            <person name="Sonstegard T.S."/>
            <person name="Schroeder S.G."/>
            <person name="Burgess S.C."/>
            <person name="Diehl S.V."/>
        </authorList>
    </citation>
    <scope>NUCLEOTIDE SEQUENCE [LARGE SCALE GENOMIC DNA]</scope>
    <source>
        <strain evidence="5 6">TFFH 294</strain>
    </source>
</reference>
<dbReference type="Proteomes" id="UP000006352">
    <property type="component" value="Unassembled WGS sequence"/>
</dbReference>
<dbReference type="InterPro" id="IPR001138">
    <property type="entry name" value="Zn2Cys6_DnaBD"/>
</dbReference>
<dbReference type="PROSITE" id="PS00463">
    <property type="entry name" value="ZN2_CY6_FUNGAL_1"/>
    <property type="match status" value="1"/>
</dbReference>
<dbReference type="CDD" id="cd00067">
    <property type="entry name" value="GAL4"/>
    <property type="match status" value="1"/>
</dbReference>
<gene>
    <name evidence="5" type="ORF">FIBRA_04563</name>
</gene>
<dbReference type="RefSeq" id="XP_012181747.1">
    <property type="nucleotide sequence ID" value="XM_012326357.1"/>
</dbReference>
<dbReference type="AlphaFoldDB" id="J4H311"/>
<dbReference type="SMART" id="SM00906">
    <property type="entry name" value="Fungal_trans"/>
    <property type="match status" value="1"/>
</dbReference>